<protein>
    <submittedName>
        <fullName evidence="1">Uncharacterized protein</fullName>
    </submittedName>
</protein>
<name>A0A0C1HKU0_STRCV</name>
<dbReference type="OrthoDB" id="2339754at2"/>
<dbReference type="Proteomes" id="UP000031339">
    <property type="component" value="Unassembled WGS sequence"/>
</dbReference>
<dbReference type="EMBL" id="JWIY01000002">
    <property type="protein sequence ID" value="KIC77899.1"/>
    <property type="molecule type" value="Genomic_DNA"/>
</dbReference>
<organism evidence="1 2">
    <name type="scientific">Streptococcus constellatus</name>
    <dbReference type="NCBI Taxonomy" id="76860"/>
    <lineage>
        <taxon>Bacteria</taxon>
        <taxon>Bacillati</taxon>
        <taxon>Bacillota</taxon>
        <taxon>Bacilli</taxon>
        <taxon>Lactobacillales</taxon>
        <taxon>Streptococcaceae</taxon>
        <taxon>Streptococcus</taxon>
        <taxon>Streptococcus anginosus group</taxon>
    </lineage>
</organism>
<accession>A0A0C1HKU0</accession>
<dbReference type="AlphaFoldDB" id="A0A0C1HKU0"/>
<evidence type="ECO:0000313" key="2">
    <source>
        <dbReference type="Proteomes" id="UP000031339"/>
    </source>
</evidence>
<evidence type="ECO:0000313" key="1">
    <source>
        <dbReference type="EMBL" id="KIC77899.1"/>
    </source>
</evidence>
<sequence length="119" mass="14012">MNKLDNSKLTNDAKFLISSMYAEYIKRRREQIRKSQARNFHSIDFLKTNIMPEWSKEDILDTCFELRKYGYIEGTLADNSFYTLYITTEAISELETDFKDTIDTVLDYAAKIKNAIPFL</sequence>
<gene>
    <name evidence="1" type="ORF">RN79_06815</name>
</gene>
<reference evidence="1 2" key="1">
    <citation type="submission" date="2014-12" db="EMBL/GenBank/DDBJ databases">
        <title>Partial genome sequence of Streptococcus constellatus KCOM 1650 (= ChDC B144).</title>
        <authorList>
            <person name="Kook J.-K."/>
            <person name="Park S.-N."/>
            <person name="Lim Y.K."/>
            <person name="Jo E."/>
        </authorList>
    </citation>
    <scope>NUCLEOTIDE SEQUENCE [LARGE SCALE GENOMIC DNA]</scope>
    <source>
        <strain evidence="1 2">KCOM 1650</strain>
    </source>
</reference>
<comment type="caution">
    <text evidence="1">The sequence shown here is derived from an EMBL/GenBank/DDBJ whole genome shotgun (WGS) entry which is preliminary data.</text>
</comment>
<proteinExistence type="predicted"/>
<dbReference type="RefSeq" id="WP_039677522.1">
    <property type="nucleotide sequence ID" value="NZ_JWIY01000002.1"/>
</dbReference>